<dbReference type="Proteomes" id="UP000198942">
    <property type="component" value="Unassembled WGS sequence"/>
</dbReference>
<evidence type="ECO:0000313" key="4">
    <source>
        <dbReference type="Proteomes" id="UP000198942"/>
    </source>
</evidence>
<dbReference type="EMBL" id="FOCL01000016">
    <property type="protein sequence ID" value="SEO91597.1"/>
    <property type="molecule type" value="Genomic_DNA"/>
</dbReference>
<sequence length="324" mass="37968">MIVILSFSYYEQGTDPVIDWLLYYKVPFVKICVEDLLTKSHEYNLDVNTGRLSIAGTDITDKIKVIFFRRFYRYLQFENKETLGEISRKIFYESNEELNGLTQFLYKIFEEKIWFPRPEVVNVNKLTITYIASKLGIKTPKSAIINNKNDVVKFHNSCSQGIINKPIGRLSYYTFGRYTYNTYTTKYTEEKIEKLQNSFFPSLFQEAVISQYEVRVFYIDGDFYATAAVSSNKDRNIDIKRSFNTKELRWIPYALPESVKLDITKLMKEIDLVTGSIDLLVDDENNFTFIEVNPVGQYLAPSNQSNYYIDKIIAEWLIKKLQLA</sequence>
<dbReference type="PANTHER" id="PTHR21621:SF0">
    <property type="entry name" value="BETA-CITRYLGLUTAMATE SYNTHASE B-RELATED"/>
    <property type="match status" value="1"/>
</dbReference>
<dbReference type="InterPro" id="IPR011761">
    <property type="entry name" value="ATP-grasp"/>
</dbReference>
<gene>
    <name evidence="3" type="ORF">SAMN05192574_11633</name>
</gene>
<dbReference type="PANTHER" id="PTHR21621">
    <property type="entry name" value="RIBOSOMAL PROTEIN S6 MODIFICATION PROTEIN"/>
    <property type="match status" value="1"/>
</dbReference>
<keyword evidence="1" id="KW-0067">ATP-binding</keyword>
<keyword evidence="1" id="KW-0547">Nucleotide-binding</keyword>
<dbReference type="RefSeq" id="WP_091220379.1">
    <property type="nucleotide sequence ID" value="NZ_FOCL01000016.1"/>
</dbReference>
<organism evidence="3 4">
    <name type="scientific">Mucilaginibacter gossypiicola</name>
    <dbReference type="NCBI Taxonomy" id="551995"/>
    <lineage>
        <taxon>Bacteria</taxon>
        <taxon>Pseudomonadati</taxon>
        <taxon>Bacteroidota</taxon>
        <taxon>Sphingobacteriia</taxon>
        <taxon>Sphingobacteriales</taxon>
        <taxon>Sphingobacteriaceae</taxon>
        <taxon>Mucilaginibacter</taxon>
    </lineage>
</organism>
<evidence type="ECO:0000256" key="1">
    <source>
        <dbReference type="PROSITE-ProRule" id="PRU00409"/>
    </source>
</evidence>
<evidence type="ECO:0000313" key="3">
    <source>
        <dbReference type="EMBL" id="SEO91597.1"/>
    </source>
</evidence>
<reference evidence="4" key="1">
    <citation type="submission" date="2016-10" db="EMBL/GenBank/DDBJ databases">
        <authorList>
            <person name="Varghese N."/>
            <person name="Submissions S."/>
        </authorList>
    </citation>
    <scope>NUCLEOTIDE SEQUENCE [LARGE SCALE GENOMIC DNA]</scope>
    <source>
        <strain evidence="4">Gh-48</strain>
    </source>
</reference>
<dbReference type="GO" id="GO:0005524">
    <property type="term" value="F:ATP binding"/>
    <property type="evidence" value="ECO:0007669"/>
    <property type="project" value="UniProtKB-UniRule"/>
</dbReference>
<dbReference type="GO" id="GO:0005737">
    <property type="term" value="C:cytoplasm"/>
    <property type="evidence" value="ECO:0007669"/>
    <property type="project" value="TreeGrafter"/>
</dbReference>
<keyword evidence="4" id="KW-1185">Reference proteome</keyword>
<dbReference type="PROSITE" id="PS50975">
    <property type="entry name" value="ATP_GRASP"/>
    <property type="match status" value="1"/>
</dbReference>
<dbReference type="STRING" id="551995.SAMN05192574_11633"/>
<feature type="domain" description="ATP-grasp" evidence="2">
    <location>
        <begin position="129"/>
        <end position="322"/>
    </location>
</feature>
<dbReference type="SUPFAM" id="SSF56059">
    <property type="entry name" value="Glutathione synthetase ATP-binding domain-like"/>
    <property type="match status" value="1"/>
</dbReference>
<proteinExistence type="predicted"/>
<dbReference type="InterPro" id="IPR013651">
    <property type="entry name" value="ATP-grasp_RimK-type"/>
</dbReference>
<dbReference type="OrthoDB" id="583309at2"/>
<protein>
    <submittedName>
        <fullName evidence="3">RimK-like ATP-grasp domain-containing protein</fullName>
    </submittedName>
</protein>
<evidence type="ECO:0000259" key="2">
    <source>
        <dbReference type="PROSITE" id="PS50975"/>
    </source>
</evidence>
<accession>A0A1H8TL53</accession>
<dbReference type="GO" id="GO:0046872">
    <property type="term" value="F:metal ion binding"/>
    <property type="evidence" value="ECO:0007669"/>
    <property type="project" value="InterPro"/>
</dbReference>
<dbReference type="AlphaFoldDB" id="A0A1H8TL53"/>
<dbReference type="Gene3D" id="3.30.470.20">
    <property type="entry name" value="ATP-grasp fold, B domain"/>
    <property type="match status" value="1"/>
</dbReference>
<name>A0A1H8TL53_9SPHI</name>
<dbReference type="GO" id="GO:0016879">
    <property type="term" value="F:ligase activity, forming carbon-nitrogen bonds"/>
    <property type="evidence" value="ECO:0007669"/>
    <property type="project" value="TreeGrafter"/>
</dbReference>
<dbReference type="Pfam" id="PF08443">
    <property type="entry name" value="RimK"/>
    <property type="match status" value="1"/>
</dbReference>